<protein>
    <submittedName>
        <fullName evidence="1">Uncharacterized protein</fullName>
    </submittedName>
</protein>
<accession>A0A1K2H748</accession>
<reference evidence="1 2" key="1">
    <citation type="submission" date="2016-11" db="EMBL/GenBank/DDBJ databases">
        <authorList>
            <person name="Jaros S."/>
            <person name="Januszkiewicz K."/>
            <person name="Wedrychowicz H."/>
        </authorList>
    </citation>
    <scope>NUCLEOTIDE SEQUENCE [LARGE SCALE GENOMIC DNA]</scope>
    <source>
        <strain evidence="1 2">DSM 18899</strain>
    </source>
</reference>
<organism evidence="1 2">
    <name type="scientific">Chitinimonas taiwanensis DSM 18899</name>
    <dbReference type="NCBI Taxonomy" id="1121279"/>
    <lineage>
        <taxon>Bacteria</taxon>
        <taxon>Pseudomonadati</taxon>
        <taxon>Pseudomonadota</taxon>
        <taxon>Betaproteobacteria</taxon>
        <taxon>Neisseriales</taxon>
        <taxon>Chitinibacteraceae</taxon>
        <taxon>Chitinimonas</taxon>
    </lineage>
</organism>
<evidence type="ECO:0000313" key="1">
    <source>
        <dbReference type="EMBL" id="SFZ72286.1"/>
    </source>
</evidence>
<gene>
    <name evidence="1" type="ORF">SAMN02745887_00581</name>
</gene>
<dbReference type="EMBL" id="FPKR01000002">
    <property type="protein sequence ID" value="SFZ72286.1"/>
    <property type="molecule type" value="Genomic_DNA"/>
</dbReference>
<dbReference type="RefSeq" id="WP_072427124.1">
    <property type="nucleotide sequence ID" value="NZ_FPKR01000002.1"/>
</dbReference>
<dbReference type="STRING" id="1121279.SAMN02745887_00581"/>
<dbReference type="AlphaFoldDB" id="A0A1K2H748"/>
<proteinExistence type="predicted"/>
<keyword evidence="2" id="KW-1185">Reference proteome</keyword>
<evidence type="ECO:0000313" key="2">
    <source>
        <dbReference type="Proteomes" id="UP000186513"/>
    </source>
</evidence>
<dbReference type="Proteomes" id="UP000186513">
    <property type="component" value="Unassembled WGS sequence"/>
</dbReference>
<sequence>MGWAGSADYQPQPEPPATSLGVLIDPALTLPEQLAQPLWLADKPGGALQTYSAGDLAYLETDYEQARLLIYAQQPGWWGVALREATAGSALRWLPAQAGQHWQSYASLLSAERLRYPTASWNGRLAKRVGGLLRAQPGLPPASGLQFDLLGQRERFGQTWFHIAIRANVCTHGEASLVLARGWLPLRGRDGALNLWYYPRGC</sequence>
<name>A0A1K2H748_9NEIS</name>